<sequence>MRAHRRAVARHFRGPDRPSADECQHCGKTMHVQGRIDTLEGGHVCPGDWIITGVAGERCPCKPGIFDATYEPA</sequence>
<dbReference type="RefSeq" id="WP_344877607.1">
    <property type="nucleotide sequence ID" value="NZ_BAAAZP010000060.1"/>
</dbReference>
<comment type="caution">
    <text evidence="1">The sequence shown here is derived from an EMBL/GenBank/DDBJ whole genome shotgun (WGS) entry which is preliminary data.</text>
</comment>
<keyword evidence="2" id="KW-1185">Reference proteome</keyword>
<dbReference type="EMBL" id="BAAAZP010000060">
    <property type="protein sequence ID" value="GAA3665122.1"/>
    <property type="molecule type" value="Genomic_DNA"/>
</dbReference>
<gene>
    <name evidence="1" type="ORF">GCM10022224_031810</name>
</gene>
<evidence type="ECO:0000313" key="1">
    <source>
        <dbReference type="EMBL" id="GAA3665122.1"/>
    </source>
</evidence>
<evidence type="ECO:0008006" key="3">
    <source>
        <dbReference type="Google" id="ProtNLM"/>
    </source>
</evidence>
<evidence type="ECO:0000313" key="2">
    <source>
        <dbReference type="Proteomes" id="UP001500902"/>
    </source>
</evidence>
<name>A0ABP7BP48_9ACTN</name>
<organism evidence="1 2">
    <name type="scientific">Nonomuraea antimicrobica</name>
    <dbReference type="NCBI Taxonomy" id="561173"/>
    <lineage>
        <taxon>Bacteria</taxon>
        <taxon>Bacillati</taxon>
        <taxon>Actinomycetota</taxon>
        <taxon>Actinomycetes</taxon>
        <taxon>Streptosporangiales</taxon>
        <taxon>Streptosporangiaceae</taxon>
        <taxon>Nonomuraea</taxon>
    </lineage>
</organism>
<dbReference type="Proteomes" id="UP001500902">
    <property type="component" value="Unassembled WGS sequence"/>
</dbReference>
<reference evidence="2" key="1">
    <citation type="journal article" date="2019" name="Int. J. Syst. Evol. Microbiol.">
        <title>The Global Catalogue of Microorganisms (GCM) 10K type strain sequencing project: providing services to taxonomists for standard genome sequencing and annotation.</title>
        <authorList>
            <consortium name="The Broad Institute Genomics Platform"/>
            <consortium name="The Broad Institute Genome Sequencing Center for Infectious Disease"/>
            <person name="Wu L."/>
            <person name="Ma J."/>
        </authorList>
    </citation>
    <scope>NUCLEOTIDE SEQUENCE [LARGE SCALE GENOMIC DNA]</scope>
    <source>
        <strain evidence="2">JCM 16904</strain>
    </source>
</reference>
<protein>
    <recommendedName>
        <fullName evidence="3">PAAR motif-containing protein</fullName>
    </recommendedName>
</protein>
<proteinExistence type="predicted"/>
<accession>A0ABP7BP48</accession>